<gene>
    <name evidence="3" type="ORF">TRAPUB_14061</name>
</gene>
<feature type="compositionally biased region" description="Basic and acidic residues" evidence="1">
    <location>
        <begin position="1"/>
        <end position="16"/>
    </location>
</feature>
<dbReference type="InterPro" id="IPR011333">
    <property type="entry name" value="SKP1/BTB/POZ_sf"/>
</dbReference>
<feature type="domain" description="BTB" evidence="2">
    <location>
        <begin position="35"/>
        <end position="65"/>
    </location>
</feature>
<proteinExistence type="predicted"/>
<protein>
    <recommendedName>
        <fullName evidence="2">BTB domain-containing protein</fullName>
    </recommendedName>
</protein>
<name>A0A1M2VPF9_TRAPU</name>
<dbReference type="EMBL" id="MNAD01000911">
    <property type="protein sequence ID" value="OJT09458.1"/>
    <property type="molecule type" value="Genomic_DNA"/>
</dbReference>
<evidence type="ECO:0000256" key="1">
    <source>
        <dbReference type="SAM" id="MobiDB-lite"/>
    </source>
</evidence>
<organism evidence="3 4">
    <name type="scientific">Trametes pubescens</name>
    <name type="common">White-rot fungus</name>
    <dbReference type="NCBI Taxonomy" id="154538"/>
    <lineage>
        <taxon>Eukaryota</taxon>
        <taxon>Fungi</taxon>
        <taxon>Dikarya</taxon>
        <taxon>Basidiomycota</taxon>
        <taxon>Agaricomycotina</taxon>
        <taxon>Agaricomycetes</taxon>
        <taxon>Polyporales</taxon>
        <taxon>Polyporaceae</taxon>
        <taxon>Trametes</taxon>
    </lineage>
</organism>
<accession>A0A1M2VPF9</accession>
<dbReference type="OrthoDB" id="3036049at2759"/>
<dbReference type="PROSITE" id="PS50097">
    <property type="entry name" value="BTB"/>
    <property type="match status" value="1"/>
</dbReference>
<dbReference type="AlphaFoldDB" id="A0A1M2VPF9"/>
<dbReference type="CDD" id="cd18186">
    <property type="entry name" value="BTB_POZ_ZBTB_KLHL-like"/>
    <property type="match status" value="1"/>
</dbReference>
<dbReference type="Pfam" id="PF00651">
    <property type="entry name" value="BTB"/>
    <property type="match status" value="1"/>
</dbReference>
<evidence type="ECO:0000259" key="2">
    <source>
        <dbReference type="PROSITE" id="PS50097"/>
    </source>
</evidence>
<comment type="caution">
    <text evidence="3">The sequence shown here is derived from an EMBL/GenBank/DDBJ whole genome shotgun (WGS) entry which is preliminary data.</text>
</comment>
<keyword evidence="4" id="KW-1185">Reference proteome</keyword>
<feature type="region of interest" description="Disordered" evidence="1">
    <location>
        <begin position="1"/>
        <end position="20"/>
    </location>
</feature>
<dbReference type="InterPro" id="IPR000210">
    <property type="entry name" value="BTB/POZ_dom"/>
</dbReference>
<dbReference type="SMART" id="SM00225">
    <property type="entry name" value="BTB"/>
    <property type="match status" value="1"/>
</dbReference>
<sequence length="348" mass="38268">MEGYERPRINGDDVEHVNTGAASKNRDDEFWFDDGSVVLALGDIEFRVYKGVLSDYSPVFRDMFSLPKPTSPSDTIGEAPTELTADSCPVVQLSDHPGDLKHILRMCIPKSGSILNPFVTNRPSRSTISALIRLGHKYQMGVVVDHAVAYLKIWYAAPAFDTSPKWHLLYSDDGAPGKTYAIEVVQLARLIHEPSLLAPALFLCCSLGEEIVQGYKHDDGSCSALSLEDLGRCIAARSRLADETVSLVLSVFSPPVAKACATPETCETAFQDILSALKGHADLIAHPDIFRSIPVHLGSGLSAMKLQCASCSKMVKKRDADKRRELWRLLPEIMGVRDEVDGWTQERV</sequence>
<evidence type="ECO:0000313" key="4">
    <source>
        <dbReference type="Proteomes" id="UP000184267"/>
    </source>
</evidence>
<reference evidence="3 4" key="1">
    <citation type="submission" date="2016-10" db="EMBL/GenBank/DDBJ databases">
        <title>Genome sequence of the basidiomycete white-rot fungus Trametes pubescens.</title>
        <authorList>
            <person name="Makela M.R."/>
            <person name="Granchi Z."/>
            <person name="Peng M."/>
            <person name="De Vries R.P."/>
            <person name="Grigoriev I."/>
            <person name="Riley R."/>
            <person name="Hilden K."/>
        </authorList>
    </citation>
    <scope>NUCLEOTIDE SEQUENCE [LARGE SCALE GENOMIC DNA]</scope>
    <source>
        <strain evidence="3 4">FBCC735</strain>
    </source>
</reference>
<evidence type="ECO:0000313" key="3">
    <source>
        <dbReference type="EMBL" id="OJT09458.1"/>
    </source>
</evidence>
<dbReference type="Proteomes" id="UP000184267">
    <property type="component" value="Unassembled WGS sequence"/>
</dbReference>
<dbReference type="OMA" id="FACEREI"/>
<dbReference type="SUPFAM" id="SSF54695">
    <property type="entry name" value="POZ domain"/>
    <property type="match status" value="1"/>
</dbReference>
<dbReference type="Gene3D" id="3.30.710.10">
    <property type="entry name" value="Potassium Channel Kv1.1, Chain A"/>
    <property type="match status" value="1"/>
</dbReference>